<feature type="compositionally biased region" description="Polar residues" evidence="1">
    <location>
        <begin position="203"/>
        <end position="218"/>
    </location>
</feature>
<feature type="compositionally biased region" description="Polar residues" evidence="1">
    <location>
        <begin position="304"/>
        <end position="326"/>
    </location>
</feature>
<evidence type="ECO:0000313" key="3">
    <source>
        <dbReference type="Proteomes" id="UP000271098"/>
    </source>
</evidence>
<keyword evidence="3" id="KW-1185">Reference proteome</keyword>
<evidence type="ECO:0000313" key="2">
    <source>
        <dbReference type="EMBL" id="VDN37154.1"/>
    </source>
</evidence>
<gene>
    <name evidence="2" type="ORF">GPUH_LOCUS20939</name>
</gene>
<feature type="region of interest" description="Disordered" evidence="1">
    <location>
        <begin position="104"/>
        <end position="285"/>
    </location>
</feature>
<proteinExistence type="predicted"/>
<reference evidence="4" key="1">
    <citation type="submission" date="2016-06" db="UniProtKB">
        <authorList>
            <consortium name="WormBaseParasite"/>
        </authorList>
    </citation>
    <scope>IDENTIFICATION</scope>
</reference>
<dbReference type="OrthoDB" id="5801062at2759"/>
<dbReference type="AlphaFoldDB" id="A0A183EIZ6"/>
<feature type="compositionally biased region" description="Low complexity" evidence="1">
    <location>
        <begin position="327"/>
        <end position="338"/>
    </location>
</feature>
<protein>
    <submittedName>
        <fullName evidence="4">SAE2 domain-containing protein</fullName>
    </submittedName>
</protein>
<evidence type="ECO:0000313" key="4">
    <source>
        <dbReference type="WBParaSite" id="GPUH_0002096201-mRNA-1"/>
    </source>
</evidence>
<evidence type="ECO:0000256" key="1">
    <source>
        <dbReference type="SAM" id="MobiDB-lite"/>
    </source>
</evidence>
<organism evidence="4">
    <name type="scientific">Gongylonema pulchrum</name>
    <dbReference type="NCBI Taxonomy" id="637853"/>
    <lineage>
        <taxon>Eukaryota</taxon>
        <taxon>Metazoa</taxon>
        <taxon>Ecdysozoa</taxon>
        <taxon>Nematoda</taxon>
        <taxon>Chromadorea</taxon>
        <taxon>Rhabditida</taxon>
        <taxon>Spirurina</taxon>
        <taxon>Spiruromorpha</taxon>
        <taxon>Spiruroidea</taxon>
        <taxon>Gongylonematidae</taxon>
        <taxon>Gongylonema</taxon>
    </lineage>
</organism>
<feature type="region of interest" description="Disordered" evidence="1">
    <location>
        <begin position="304"/>
        <end position="378"/>
    </location>
</feature>
<feature type="region of interest" description="Disordered" evidence="1">
    <location>
        <begin position="438"/>
        <end position="465"/>
    </location>
</feature>
<feature type="region of interest" description="Disordered" evidence="1">
    <location>
        <begin position="14"/>
        <end position="37"/>
    </location>
</feature>
<reference evidence="2 3" key="2">
    <citation type="submission" date="2018-11" db="EMBL/GenBank/DDBJ databases">
        <authorList>
            <consortium name="Pathogen Informatics"/>
        </authorList>
    </citation>
    <scope>NUCLEOTIDE SEQUENCE [LARGE SCALE GENOMIC DNA]</scope>
</reference>
<dbReference type="Proteomes" id="UP000271098">
    <property type="component" value="Unassembled WGS sequence"/>
</dbReference>
<name>A0A183EIZ6_9BILA</name>
<dbReference type="WBParaSite" id="GPUH_0002096201-mRNA-1">
    <property type="protein sequence ID" value="GPUH_0002096201-mRNA-1"/>
    <property type="gene ID" value="GPUH_0002096201"/>
</dbReference>
<feature type="compositionally biased region" description="Basic and acidic residues" evidence="1">
    <location>
        <begin position="139"/>
        <end position="163"/>
    </location>
</feature>
<sequence length="504" mass="53899">MLRCDAVAALPGEAVSVADSPSDTSMLDETVPPGDAGELAAQLDEDSLDATLPPPSPLAAVAVEQDSMESSDSVVLLNKTMFPAARFDTGKSAFSDDLFESEENSAPVDGATFLDVTAPPVDEGSRETSPEIVVVLERVQPEGQDRGAENRIPEELRRTDVGRVKTSKNPHPNDAKARKKVPLHSRSPLAPTQPPAAPRWLSKTKSSCHTGTLDSWLQPNKPPTSDPHIGPRGKASIGSVPQVKASNTIPQVSIPGIAPAAHQKVPPKAARPRKGRLQTGTKNAVKSQLLDNFLQKFAKSPYNSPNLSAYESQTLPDSQDTETVTISSQSSLSSCPDSISEEGQKTPELQDSPVAQGSDSAISDEHSSNSSHGSFVLPVSSPLSELRSLKRTKQTPLSPGPTSFTEALNRSSVVTICRSPCKHNRSLVKALSASALLHSDRKPEDSETNNSSPNGDQGTGRKTKEERRMLLGYDCKCCASYYDALGLNDEERMQRVDQVSSLNK</sequence>
<accession>A0A183EIZ6</accession>
<dbReference type="EMBL" id="UYRT01091507">
    <property type="protein sequence ID" value="VDN37154.1"/>
    <property type="molecule type" value="Genomic_DNA"/>
</dbReference>